<dbReference type="AlphaFoldDB" id="A0A5P2ALX7"/>
<dbReference type="EMBL" id="CP029194">
    <property type="protein sequence ID" value="QES19203.1"/>
    <property type="molecule type" value="Genomic_DNA"/>
</dbReference>
<evidence type="ECO:0008006" key="4">
    <source>
        <dbReference type="Google" id="ProtNLM"/>
    </source>
</evidence>
<sequence>MVMDSGHDGRQGDIRSTVELVYRPTRADIHTAVLVRERCRRLHLVRWGFAGLFAAVALLVLAAPTSAASSSLLPAVLAVLVWSVPHAQSHHALKTVSWQGEYRLSVSGTGVSAETEHVTLLQRWSVFRGYRETRDHVVLLSRDPNILLVEVLPKRGLRSPEGVEGLLDLVGRHLPRI</sequence>
<protein>
    <recommendedName>
        <fullName evidence="4">YcxB-like protein domain-containing protein</fullName>
    </recommendedName>
</protein>
<feature type="transmembrane region" description="Helical" evidence="1">
    <location>
        <begin position="44"/>
        <end position="61"/>
    </location>
</feature>
<evidence type="ECO:0000313" key="3">
    <source>
        <dbReference type="Proteomes" id="UP000324106"/>
    </source>
</evidence>
<keyword evidence="1" id="KW-0812">Transmembrane</keyword>
<dbReference type="Proteomes" id="UP000324106">
    <property type="component" value="Chromosome"/>
</dbReference>
<gene>
    <name evidence="2" type="ORF">DEJ46_08985</name>
</gene>
<keyword evidence="1" id="KW-0472">Membrane</keyword>
<evidence type="ECO:0000256" key="1">
    <source>
        <dbReference type="SAM" id="Phobius"/>
    </source>
</evidence>
<accession>A0A5P2ALX7</accession>
<keyword evidence="1" id="KW-1133">Transmembrane helix</keyword>
<evidence type="ECO:0000313" key="2">
    <source>
        <dbReference type="EMBL" id="QES19203.1"/>
    </source>
</evidence>
<organism evidence="2 3">
    <name type="scientific">Streptomyces venezuelae</name>
    <dbReference type="NCBI Taxonomy" id="54571"/>
    <lineage>
        <taxon>Bacteria</taxon>
        <taxon>Bacillati</taxon>
        <taxon>Actinomycetota</taxon>
        <taxon>Actinomycetes</taxon>
        <taxon>Kitasatosporales</taxon>
        <taxon>Streptomycetaceae</taxon>
        <taxon>Streptomyces</taxon>
    </lineage>
</organism>
<dbReference type="RefSeq" id="WP_150265011.1">
    <property type="nucleotide sequence ID" value="NZ_CP029194.1"/>
</dbReference>
<proteinExistence type="predicted"/>
<name>A0A5P2ALX7_STRVZ</name>
<dbReference type="OrthoDB" id="4327547at2"/>
<reference evidence="2 3" key="1">
    <citation type="submission" date="2018-05" db="EMBL/GenBank/DDBJ databases">
        <title>Streptomyces venezuelae.</title>
        <authorList>
            <person name="Kim W."/>
            <person name="Lee N."/>
            <person name="Cho B.-K."/>
        </authorList>
    </citation>
    <scope>NUCLEOTIDE SEQUENCE [LARGE SCALE GENOMIC DNA]</scope>
    <source>
        <strain evidence="2 3">ATCC 15068</strain>
    </source>
</reference>